<accession>A0A6A5XNU2</accession>
<evidence type="ECO:0000313" key="3">
    <source>
        <dbReference type="Proteomes" id="UP000799778"/>
    </source>
</evidence>
<evidence type="ECO:0000313" key="2">
    <source>
        <dbReference type="EMBL" id="KAF2014517.1"/>
    </source>
</evidence>
<organism evidence="2 3">
    <name type="scientific">Aaosphaeria arxii CBS 175.79</name>
    <dbReference type="NCBI Taxonomy" id="1450172"/>
    <lineage>
        <taxon>Eukaryota</taxon>
        <taxon>Fungi</taxon>
        <taxon>Dikarya</taxon>
        <taxon>Ascomycota</taxon>
        <taxon>Pezizomycotina</taxon>
        <taxon>Dothideomycetes</taxon>
        <taxon>Pleosporomycetidae</taxon>
        <taxon>Pleosporales</taxon>
        <taxon>Pleosporales incertae sedis</taxon>
        <taxon>Aaosphaeria</taxon>
    </lineage>
</organism>
<dbReference type="EMBL" id="ML978070">
    <property type="protein sequence ID" value="KAF2014517.1"/>
    <property type="molecule type" value="Genomic_DNA"/>
</dbReference>
<reference evidence="2" key="1">
    <citation type="journal article" date="2020" name="Stud. Mycol.">
        <title>101 Dothideomycetes genomes: a test case for predicting lifestyles and emergence of pathogens.</title>
        <authorList>
            <person name="Haridas S."/>
            <person name="Albert R."/>
            <person name="Binder M."/>
            <person name="Bloem J."/>
            <person name="Labutti K."/>
            <person name="Salamov A."/>
            <person name="Andreopoulos B."/>
            <person name="Baker S."/>
            <person name="Barry K."/>
            <person name="Bills G."/>
            <person name="Bluhm B."/>
            <person name="Cannon C."/>
            <person name="Castanera R."/>
            <person name="Culley D."/>
            <person name="Daum C."/>
            <person name="Ezra D."/>
            <person name="Gonzalez J."/>
            <person name="Henrissat B."/>
            <person name="Kuo A."/>
            <person name="Liang C."/>
            <person name="Lipzen A."/>
            <person name="Lutzoni F."/>
            <person name="Magnuson J."/>
            <person name="Mondo S."/>
            <person name="Nolan M."/>
            <person name="Ohm R."/>
            <person name="Pangilinan J."/>
            <person name="Park H.-J."/>
            <person name="Ramirez L."/>
            <person name="Alfaro M."/>
            <person name="Sun H."/>
            <person name="Tritt A."/>
            <person name="Yoshinaga Y."/>
            <person name="Zwiers L.-H."/>
            <person name="Turgeon B."/>
            <person name="Goodwin S."/>
            <person name="Spatafora J."/>
            <person name="Crous P."/>
            <person name="Grigoriev I."/>
        </authorList>
    </citation>
    <scope>NUCLEOTIDE SEQUENCE</scope>
    <source>
        <strain evidence="2">CBS 175.79</strain>
    </source>
</reference>
<evidence type="ECO:0000256" key="1">
    <source>
        <dbReference type="SAM" id="MobiDB-lite"/>
    </source>
</evidence>
<proteinExistence type="predicted"/>
<protein>
    <submittedName>
        <fullName evidence="2">Uncharacterized protein</fullName>
    </submittedName>
</protein>
<dbReference type="Proteomes" id="UP000799778">
    <property type="component" value="Unassembled WGS sequence"/>
</dbReference>
<keyword evidence="3" id="KW-1185">Reference proteome</keyword>
<gene>
    <name evidence="2" type="ORF">BU24DRAFT_423443</name>
</gene>
<feature type="region of interest" description="Disordered" evidence="1">
    <location>
        <begin position="50"/>
        <end position="72"/>
    </location>
</feature>
<sequence>MKKVHPKSREEMRVPRQKTRDRRTFVLSTRREENQAHTACVYVARANNSRKLHHCPRDKPGPAQLSEGERTR</sequence>
<dbReference type="RefSeq" id="XP_033382856.1">
    <property type="nucleotide sequence ID" value="XM_033528252.1"/>
</dbReference>
<feature type="region of interest" description="Disordered" evidence="1">
    <location>
        <begin position="1"/>
        <end position="21"/>
    </location>
</feature>
<name>A0A6A5XNU2_9PLEO</name>
<dbReference type="AlphaFoldDB" id="A0A6A5XNU2"/>
<dbReference type="GeneID" id="54285649"/>